<dbReference type="GO" id="GO:0043571">
    <property type="term" value="P:maintenance of CRISPR repeat elements"/>
    <property type="evidence" value="ECO:0007669"/>
    <property type="project" value="UniProtKB-UniRule"/>
</dbReference>
<evidence type="ECO:0000256" key="6">
    <source>
        <dbReference type="ARBA" id="ARBA00023118"/>
    </source>
</evidence>
<feature type="binding site" evidence="10">
    <location>
        <position position="202"/>
    </location>
    <ligand>
        <name>Mn(2+)</name>
        <dbReference type="ChEBI" id="CHEBI:29035"/>
    </ligand>
</feature>
<dbReference type="GO" id="GO:0046872">
    <property type="term" value="F:metal ion binding"/>
    <property type="evidence" value="ECO:0007669"/>
    <property type="project" value="UniProtKB-UniRule"/>
</dbReference>
<keyword evidence="7 10" id="KW-0238">DNA-binding</keyword>
<protein>
    <recommendedName>
        <fullName evidence="10">CRISPR-associated endonuclease Cas1</fullName>
        <ecNumber evidence="10">3.1.-.-</ecNumber>
    </recommendedName>
</protein>
<dbReference type="Pfam" id="PF01867">
    <property type="entry name" value="Cas_Cas1"/>
    <property type="match status" value="1"/>
</dbReference>
<evidence type="ECO:0000256" key="2">
    <source>
        <dbReference type="ARBA" id="ARBA00022723"/>
    </source>
</evidence>
<dbReference type="GO" id="GO:0003677">
    <property type="term" value="F:DNA binding"/>
    <property type="evidence" value="ECO:0007669"/>
    <property type="project" value="UniProtKB-KW"/>
</dbReference>
<comment type="subunit">
    <text evidence="9 10">Homodimer, forms a heterotetramer with a Cas2 homodimer.</text>
</comment>
<dbReference type="InterPro" id="IPR019855">
    <property type="entry name" value="CRISPR-assoc_Cas1_NMENI"/>
</dbReference>
<dbReference type="EC" id="3.1.-.-" evidence="10"/>
<evidence type="ECO:0000256" key="5">
    <source>
        <dbReference type="ARBA" id="ARBA00022842"/>
    </source>
</evidence>
<evidence type="ECO:0000256" key="3">
    <source>
        <dbReference type="ARBA" id="ARBA00022759"/>
    </source>
</evidence>
<evidence type="ECO:0000256" key="1">
    <source>
        <dbReference type="ARBA" id="ARBA00022722"/>
    </source>
</evidence>
<evidence type="ECO:0000256" key="8">
    <source>
        <dbReference type="ARBA" id="ARBA00023211"/>
    </source>
</evidence>
<name>A0A4Q9Y2T5_9LACO</name>
<dbReference type="Gene3D" id="1.20.120.920">
    <property type="entry name" value="CRISPR-associated endonuclease Cas1, C-terminal domain"/>
    <property type="match status" value="1"/>
</dbReference>
<dbReference type="InterPro" id="IPR050646">
    <property type="entry name" value="Cas1"/>
</dbReference>
<accession>A0A4Q9Y2T5</accession>
<keyword evidence="4 10" id="KW-0378">Hydrolase</keyword>
<keyword evidence="3 10" id="KW-0255">Endonuclease</keyword>
<dbReference type="HAMAP" id="MF_01470">
    <property type="entry name" value="Cas1"/>
    <property type="match status" value="1"/>
</dbReference>
<dbReference type="NCBIfam" id="TIGR03639">
    <property type="entry name" value="cas1_NMENI"/>
    <property type="match status" value="1"/>
</dbReference>
<feature type="binding site" evidence="10">
    <location>
        <position position="217"/>
    </location>
    <ligand>
        <name>Mn(2+)</name>
        <dbReference type="ChEBI" id="CHEBI:29035"/>
    </ligand>
</feature>
<evidence type="ECO:0000256" key="7">
    <source>
        <dbReference type="ARBA" id="ARBA00023125"/>
    </source>
</evidence>
<feature type="binding site" evidence="10">
    <location>
        <position position="146"/>
    </location>
    <ligand>
        <name>Mn(2+)</name>
        <dbReference type="ChEBI" id="CHEBI:29035"/>
    </ligand>
</feature>
<dbReference type="EMBL" id="SEHH01000032">
    <property type="protein sequence ID" value="TBX49312.1"/>
    <property type="molecule type" value="Genomic_DNA"/>
</dbReference>
<keyword evidence="6 10" id="KW-0051">Antiviral defense</keyword>
<evidence type="ECO:0000313" key="12">
    <source>
        <dbReference type="Proteomes" id="UP000292648"/>
    </source>
</evidence>
<dbReference type="AlphaFoldDB" id="A0A4Q9Y2T5"/>
<dbReference type="NCBIfam" id="TIGR00287">
    <property type="entry name" value="cas1"/>
    <property type="match status" value="1"/>
</dbReference>
<proteinExistence type="inferred from homology"/>
<keyword evidence="5 10" id="KW-0460">Magnesium</keyword>
<keyword evidence="2 10" id="KW-0479">Metal-binding</keyword>
<dbReference type="PANTHER" id="PTHR34353">
    <property type="entry name" value="CRISPR-ASSOCIATED ENDONUCLEASE CAS1 1"/>
    <property type="match status" value="1"/>
</dbReference>
<comment type="caution">
    <text evidence="11">The sequence shown here is derived from an EMBL/GenBank/DDBJ whole genome shotgun (WGS) entry which is preliminary data.</text>
</comment>
<reference evidence="11 12" key="1">
    <citation type="submission" date="2019-01" db="EMBL/GenBank/DDBJ databases">
        <title>Draft genome sequence of Lactobacillus paraplantarum OSY-TC318, a Producer of the novel lantibiotic Paraplantaracin TC318.</title>
        <authorList>
            <person name="Hussein W.E."/>
            <person name="Huang E."/>
            <person name="Yousef A.E."/>
        </authorList>
    </citation>
    <scope>NUCLEOTIDE SEQUENCE [LARGE SCALE GENOMIC DNA]</scope>
    <source>
        <strain evidence="11 12">OSY-TC318</strain>
    </source>
</reference>
<evidence type="ECO:0000256" key="10">
    <source>
        <dbReference type="HAMAP-Rule" id="MF_01470"/>
    </source>
</evidence>
<keyword evidence="8 10" id="KW-0464">Manganese</keyword>
<organism evidence="11 12">
    <name type="scientific">Lactiplantibacillus paraplantarum</name>
    <dbReference type="NCBI Taxonomy" id="60520"/>
    <lineage>
        <taxon>Bacteria</taxon>
        <taxon>Bacillati</taxon>
        <taxon>Bacillota</taxon>
        <taxon>Bacilli</taxon>
        <taxon>Lactobacillales</taxon>
        <taxon>Lactobacillaceae</taxon>
        <taxon>Lactiplantibacillus</taxon>
    </lineage>
</organism>
<dbReference type="GO" id="GO:0051607">
    <property type="term" value="P:defense response to virus"/>
    <property type="evidence" value="ECO:0007669"/>
    <property type="project" value="UniProtKB-UniRule"/>
</dbReference>
<evidence type="ECO:0000256" key="9">
    <source>
        <dbReference type="ARBA" id="ARBA00038592"/>
    </source>
</evidence>
<keyword evidence="1 10" id="KW-0540">Nuclease</keyword>
<gene>
    <name evidence="10 11" type="primary">cas1</name>
    <name evidence="11" type="ORF">EUZ87_04075</name>
</gene>
<dbReference type="Proteomes" id="UP000292648">
    <property type="component" value="Unassembled WGS sequence"/>
</dbReference>
<sequence length="301" mass="34402">MGWRSVIITQHAKLSYSAHTMVVQTRDGINQIPLSDISLVVVSTVQAVIISALISELSRQNTKIIFTDKVHRSISETTCYYPSNRSETLIRRQVNWDIQRQQVLWTKVVAAKIINQIMVLNRMNIESDELRGALDELEVNDVSNREAVIARKYFPLLFDRKFTRRDGSTINAALDYGYSILLSTVNQEVVANGYLTYLGIHHSSEQNDFNLSSDLMEPFRPVVDYWIANQRFNQFTPDVKYGLVQLLSLELKFNGQKMLLKNAIASHVRHCLKYLSGEAEQVKIEVVFLDEVPSHAINDNV</sequence>
<comment type="similarity">
    <text evidence="10">Belongs to the CRISPR-associated endonuclease Cas1 family.</text>
</comment>
<dbReference type="GO" id="GO:0016787">
    <property type="term" value="F:hydrolase activity"/>
    <property type="evidence" value="ECO:0007669"/>
    <property type="project" value="UniProtKB-KW"/>
</dbReference>
<comment type="function">
    <text evidence="10">CRISPR (clustered regularly interspaced short palindromic repeat), is an adaptive immune system that provides protection against mobile genetic elements (viruses, transposable elements and conjugative plasmids). CRISPR clusters contain spacers, sequences complementary to antecedent mobile elements, and target invading nucleic acids. CRISPR clusters are transcribed and processed into CRISPR RNA (crRNA). Acts as a dsDNA endonuclease. Involved in the integration of spacer DNA into the CRISPR cassette.</text>
</comment>
<dbReference type="InterPro" id="IPR002729">
    <property type="entry name" value="CRISPR-assoc_Cas1"/>
</dbReference>
<dbReference type="InterPro" id="IPR042206">
    <property type="entry name" value="CRISPR-assoc_Cas1_C"/>
</dbReference>
<comment type="cofactor">
    <cofactor evidence="10">
        <name>Mg(2+)</name>
        <dbReference type="ChEBI" id="CHEBI:18420"/>
    </cofactor>
    <cofactor evidence="10">
        <name>Mn(2+)</name>
        <dbReference type="ChEBI" id="CHEBI:29035"/>
    </cofactor>
</comment>
<dbReference type="PANTHER" id="PTHR34353:SF2">
    <property type="entry name" value="CRISPR-ASSOCIATED ENDONUCLEASE CAS1 1"/>
    <property type="match status" value="1"/>
</dbReference>
<dbReference type="GO" id="GO:0004520">
    <property type="term" value="F:DNA endonuclease activity"/>
    <property type="evidence" value="ECO:0007669"/>
    <property type="project" value="InterPro"/>
</dbReference>
<evidence type="ECO:0000313" key="11">
    <source>
        <dbReference type="EMBL" id="TBX49312.1"/>
    </source>
</evidence>
<evidence type="ECO:0000256" key="4">
    <source>
        <dbReference type="ARBA" id="ARBA00022801"/>
    </source>
</evidence>